<feature type="compositionally biased region" description="Low complexity" evidence="4">
    <location>
        <begin position="465"/>
        <end position="479"/>
    </location>
</feature>
<dbReference type="InterPro" id="IPR000953">
    <property type="entry name" value="Chromo/chromo_shadow_dom"/>
</dbReference>
<dbReference type="PANTHER" id="PTHR22812">
    <property type="entry name" value="CHROMOBOX PROTEIN"/>
    <property type="match status" value="1"/>
</dbReference>
<feature type="compositionally biased region" description="Basic and acidic residues" evidence="4">
    <location>
        <begin position="491"/>
        <end position="501"/>
    </location>
</feature>
<dbReference type="GO" id="GO:0006338">
    <property type="term" value="P:chromatin remodeling"/>
    <property type="evidence" value="ECO:0007669"/>
    <property type="project" value="UniProtKB-ARBA"/>
</dbReference>
<feature type="region of interest" description="Disordered" evidence="4">
    <location>
        <begin position="371"/>
        <end position="511"/>
    </location>
</feature>
<comment type="subunit">
    <text evidence="2">Component of the NuA4 histone acetyltransferase complex.</text>
</comment>
<dbReference type="SMART" id="SM00298">
    <property type="entry name" value="CHROMO"/>
    <property type="match status" value="3"/>
</dbReference>
<dbReference type="SUPFAM" id="SSF54160">
    <property type="entry name" value="Chromo domain-like"/>
    <property type="match status" value="3"/>
</dbReference>
<dbReference type="InterPro" id="IPR051219">
    <property type="entry name" value="Heterochromatin_chromo-domain"/>
</dbReference>
<dbReference type="AlphaFoldDB" id="A0AAN7SVQ2"/>
<dbReference type="CDD" id="cd00024">
    <property type="entry name" value="CD_CSD"/>
    <property type="match status" value="3"/>
</dbReference>
<evidence type="ECO:0000256" key="3">
    <source>
        <dbReference type="ARBA" id="ARBA00023242"/>
    </source>
</evidence>
<dbReference type="Gene3D" id="2.40.50.40">
    <property type="match status" value="3"/>
</dbReference>
<name>A0AAN7SVQ2_9EURO</name>
<keyword evidence="3" id="KW-0539">Nucleus</keyword>
<feature type="domain" description="Chromo" evidence="5">
    <location>
        <begin position="219"/>
        <end position="268"/>
    </location>
</feature>
<evidence type="ECO:0000256" key="2">
    <source>
        <dbReference type="ARBA" id="ARBA00011353"/>
    </source>
</evidence>
<feature type="compositionally biased region" description="Polar residues" evidence="4">
    <location>
        <begin position="404"/>
        <end position="415"/>
    </location>
</feature>
<protein>
    <submittedName>
        <fullName evidence="6">La ribonucleoprotein</fullName>
    </submittedName>
</protein>
<feature type="domain" description="Chromo" evidence="5">
    <location>
        <begin position="47"/>
        <end position="106"/>
    </location>
</feature>
<dbReference type="GO" id="GO:0005634">
    <property type="term" value="C:nucleus"/>
    <property type="evidence" value="ECO:0007669"/>
    <property type="project" value="UniProtKB-SubCell"/>
</dbReference>
<feature type="compositionally biased region" description="Low complexity" evidence="4">
    <location>
        <begin position="416"/>
        <end position="428"/>
    </location>
</feature>
<dbReference type="EMBL" id="JAVRRJ010000008">
    <property type="protein sequence ID" value="KAK5082402.1"/>
    <property type="molecule type" value="Genomic_DNA"/>
</dbReference>
<dbReference type="Proteomes" id="UP001309876">
    <property type="component" value="Unassembled WGS sequence"/>
</dbReference>
<dbReference type="GO" id="GO:1990904">
    <property type="term" value="C:ribonucleoprotein complex"/>
    <property type="evidence" value="ECO:0007669"/>
    <property type="project" value="UniProtKB-KW"/>
</dbReference>
<proteinExistence type="predicted"/>
<dbReference type="InterPro" id="IPR017984">
    <property type="entry name" value="Chromo_dom_subgr"/>
</dbReference>
<evidence type="ECO:0000256" key="1">
    <source>
        <dbReference type="ARBA" id="ARBA00004123"/>
    </source>
</evidence>
<comment type="caution">
    <text evidence="6">The sequence shown here is derived from an EMBL/GenBank/DDBJ whole genome shotgun (WGS) entry which is preliminary data.</text>
</comment>
<dbReference type="PROSITE" id="PS00598">
    <property type="entry name" value="CHROMO_1"/>
    <property type="match status" value="1"/>
</dbReference>
<dbReference type="Pfam" id="PF00385">
    <property type="entry name" value="Chromo"/>
    <property type="match status" value="2"/>
</dbReference>
<evidence type="ECO:0000259" key="5">
    <source>
        <dbReference type="PROSITE" id="PS50013"/>
    </source>
</evidence>
<reference evidence="6 7" key="1">
    <citation type="submission" date="2023-08" db="EMBL/GenBank/DDBJ databases">
        <title>Black Yeasts Isolated from many extreme environments.</title>
        <authorList>
            <person name="Coleine C."/>
            <person name="Stajich J.E."/>
            <person name="Selbmann L."/>
        </authorList>
    </citation>
    <scope>NUCLEOTIDE SEQUENCE [LARGE SCALE GENOMIC DNA]</scope>
    <source>
        <strain evidence="6 7">CCFEE 5910</strain>
    </source>
</reference>
<dbReference type="InterPro" id="IPR016197">
    <property type="entry name" value="Chromo-like_dom_sf"/>
</dbReference>
<dbReference type="InterPro" id="IPR023779">
    <property type="entry name" value="Chromodomain_CS"/>
</dbReference>
<sequence>MQQPRCSTCVRNQQPCKYDTQPLLLPKTATKAIDLTSDAEEPNDPEYEVEAIRRQRVRKGVTEYLVKWKDYTEADNTWEPKENLEGASEALETFRSRHVVSDSQQQQNVPPPPHRPFEVRMYQPPHSNAQVPPQFKEQKKQLPGPPFPTSQQHMSPEMAELAAAKAKIAMLEARLANQQNVGQLRNDPTGSGVAAPVQQLHYGATPVLPLAQPRKRIPDDVKSIVAHRYGAIGSEYLVRWKDAGLDDDTWIPAADLTDIKSAILEFQDVMKYGDNIYDRPPIPYQSPIQTAEERRKGACCRRWIPHDILCIVNRRHRKNFRVEYCVHWKGPGPPTWETQLSLRNAAIYVERYHTSLGKPTDIHPNLVQQPSAAKVGARPQDNIRVGPYNRATGPQAINPPHTFADQTTSNVQNNTGASAAAAQGKGAQLSHASRQHPPAPPLATPFLGRPLPAPQLFQRNDTNVTPTSSSRLPLTTASPVPSSSKNKRGRPREQSLPDAHSRPPQPKPSKQFVPVVDLTQSNHSSNAPPASSGIKKNKSLVGKLAELKSNTNKLNVQQSVTRPVKHDNHNDRQQGQYLLIPENETFLVSRVFPFSPYGPYTQHNVATNVLLAAGKHPWLPALNVRLRGLIDRGANGGELDAQAQHQRGESFKQYVTERLLAEQSQRPNQVPQTRS</sequence>
<evidence type="ECO:0000256" key="4">
    <source>
        <dbReference type="SAM" id="MobiDB-lite"/>
    </source>
</evidence>
<dbReference type="PROSITE" id="PS50013">
    <property type="entry name" value="CHROMO_2"/>
    <property type="match status" value="2"/>
</dbReference>
<organism evidence="6 7">
    <name type="scientific">Lithohypha guttulata</name>
    <dbReference type="NCBI Taxonomy" id="1690604"/>
    <lineage>
        <taxon>Eukaryota</taxon>
        <taxon>Fungi</taxon>
        <taxon>Dikarya</taxon>
        <taxon>Ascomycota</taxon>
        <taxon>Pezizomycotina</taxon>
        <taxon>Eurotiomycetes</taxon>
        <taxon>Chaetothyriomycetidae</taxon>
        <taxon>Chaetothyriales</taxon>
        <taxon>Trichomeriaceae</taxon>
        <taxon>Lithohypha</taxon>
    </lineage>
</organism>
<accession>A0AAN7SVQ2</accession>
<feature type="region of interest" description="Disordered" evidence="4">
    <location>
        <begin position="123"/>
        <end position="153"/>
    </location>
</feature>
<keyword evidence="6" id="KW-0687">Ribonucleoprotein</keyword>
<keyword evidence="7" id="KW-1185">Reference proteome</keyword>
<dbReference type="InterPro" id="IPR023780">
    <property type="entry name" value="Chromo_domain"/>
</dbReference>
<comment type="subcellular location">
    <subcellularLocation>
        <location evidence="1">Nucleus</location>
    </subcellularLocation>
</comment>
<gene>
    <name evidence="6" type="primary">LHP1</name>
    <name evidence="6" type="ORF">LTR05_007549</name>
</gene>
<evidence type="ECO:0000313" key="6">
    <source>
        <dbReference type="EMBL" id="KAK5082402.1"/>
    </source>
</evidence>
<dbReference type="PRINTS" id="PR00504">
    <property type="entry name" value="CHROMODOMAIN"/>
</dbReference>
<evidence type="ECO:0000313" key="7">
    <source>
        <dbReference type="Proteomes" id="UP001309876"/>
    </source>
</evidence>